<dbReference type="PANTHER" id="PTHR43445">
    <property type="entry name" value="UDP-N-ACETYLMURAMATE--L-ALANINE LIGASE-RELATED"/>
    <property type="match status" value="1"/>
</dbReference>
<dbReference type="GO" id="GO:0008763">
    <property type="term" value="F:UDP-N-acetylmuramate-L-alanine ligase activity"/>
    <property type="evidence" value="ECO:0007669"/>
    <property type="project" value="UniProtKB-UniRule"/>
</dbReference>
<dbReference type="InterPro" id="IPR005758">
    <property type="entry name" value="UDP-N-AcMur_Ala_ligase_MurC"/>
</dbReference>
<dbReference type="NCBIfam" id="TIGR01082">
    <property type="entry name" value="murC"/>
    <property type="match status" value="1"/>
</dbReference>
<reference evidence="18 19" key="1">
    <citation type="submission" date="2019-03" db="EMBL/GenBank/DDBJ databases">
        <title>Genomic Encyclopedia of Type Strains, Phase IV (KMG-IV): sequencing the most valuable type-strain genomes for metagenomic binning, comparative biology and taxonomic classification.</title>
        <authorList>
            <person name="Goeker M."/>
        </authorList>
    </citation>
    <scope>NUCLEOTIDE SEQUENCE [LARGE SCALE GENOMIC DNA]</scope>
    <source>
        <strain evidence="18 19">LX-B</strain>
    </source>
</reference>
<evidence type="ECO:0000259" key="16">
    <source>
        <dbReference type="Pfam" id="PF02875"/>
    </source>
</evidence>
<sequence length="456" mass="49684">MKHLHFVGIGGARLSGLAKLYHDRGFSISGSDWQQSRVTQKLVEQGIQVHIGHQAANIAGADLVVYTNAVGKENPEVLKAVEQGVPLLEGAELLGKLMGEVGKGIAIAGTHGKTTTSAMTAMILTEGGIDPTVLIGGEVAAFDGNHRSGKSEYMVVEACEFKRSFLHLNPVIELITNIDWDHPDCFPTFADVVQTFADFVDRLPKDGVLVTWGDDPNAAGLLRRFPGKGISFGFQPQFDWELSEIRPEPPLGIAARLRYHGKDQGILRLAVPGRHNLQNAAGALAIAAELGVDLPTALATVGRFTGVHRRFEIKGKVNQALIVDDYAHHPGAIRTTLAAARGFFNGRIWCVFQPHLFSRTKYLLPEFARSFTDSDILVLADIYPAREVDPGDISSADLAREAAKHHQDVRYLGKLDRITEYLQQHLEPGDLVITMGAGDVWKVGERLVQNLSAYIG</sequence>
<name>A0A4R1R8P2_HYDET</name>
<keyword evidence="4 14" id="KW-0963">Cytoplasm</keyword>
<evidence type="ECO:0000256" key="11">
    <source>
        <dbReference type="ARBA" id="ARBA00023306"/>
    </source>
</evidence>
<evidence type="ECO:0000313" key="19">
    <source>
        <dbReference type="Proteomes" id="UP000295008"/>
    </source>
</evidence>
<keyword evidence="8 14" id="KW-0067">ATP-binding</keyword>
<protein>
    <recommendedName>
        <fullName evidence="3 14">UDP-N-acetylmuramate--L-alanine ligase</fullName>
        <ecNumber evidence="3 14">6.3.2.8</ecNumber>
    </recommendedName>
    <alternativeName>
        <fullName evidence="14">UDP-N-acetylmuramoyl-L-alanine synthetase</fullName>
    </alternativeName>
</protein>
<dbReference type="EC" id="6.3.2.8" evidence="3 14"/>
<dbReference type="AlphaFoldDB" id="A0A4R1R8P2"/>
<dbReference type="Pfam" id="PF01225">
    <property type="entry name" value="Mur_ligase"/>
    <property type="match status" value="1"/>
</dbReference>
<keyword evidence="7 14" id="KW-0547">Nucleotide-binding</keyword>
<evidence type="ECO:0000256" key="1">
    <source>
        <dbReference type="ARBA" id="ARBA00004496"/>
    </source>
</evidence>
<evidence type="ECO:0000256" key="3">
    <source>
        <dbReference type="ARBA" id="ARBA00012211"/>
    </source>
</evidence>
<dbReference type="GO" id="GO:0008360">
    <property type="term" value="P:regulation of cell shape"/>
    <property type="evidence" value="ECO:0007669"/>
    <property type="project" value="UniProtKB-KW"/>
</dbReference>
<dbReference type="GO" id="GO:0005524">
    <property type="term" value="F:ATP binding"/>
    <property type="evidence" value="ECO:0007669"/>
    <property type="project" value="UniProtKB-UniRule"/>
</dbReference>
<dbReference type="SUPFAM" id="SSF51984">
    <property type="entry name" value="MurCD N-terminal domain"/>
    <property type="match status" value="1"/>
</dbReference>
<dbReference type="Pfam" id="PF08245">
    <property type="entry name" value="Mur_ligase_M"/>
    <property type="match status" value="1"/>
</dbReference>
<keyword evidence="10 14" id="KW-0573">Peptidoglycan synthesis</keyword>
<evidence type="ECO:0000256" key="7">
    <source>
        <dbReference type="ARBA" id="ARBA00022741"/>
    </source>
</evidence>
<dbReference type="OrthoDB" id="9804126at2"/>
<dbReference type="InterPro" id="IPR013221">
    <property type="entry name" value="Mur_ligase_cen"/>
</dbReference>
<evidence type="ECO:0000256" key="6">
    <source>
        <dbReference type="ARBA" id="ARBA00022618"/>
    </source>
</evidence>
<accession>A0A4R1R8P2</accession>
<evidence type="ECO:0000256" key="12">
    <source>
        <dbReference type="ARBA" id="ARBA00023316"/>
    </source>
</evidence>
<evidence type="ECO:0000256" key="2">
    <source>
        <dbReference type="ARBA" id="ARBA00004752"/>
    </source>
</evidence>
<evidence type="ECO:0000256" key="8">
    <source>
        <dbReference type="ARBA" id="ARBA00022840"/>
    </source>
</evidence>
<comment type="catalytic activity">
    <reaction evidence="13 14">
        <text>UDP-N-acetyl-alpha-D-muramate + L-alanine + ATP = UDP-N-acetyl-alpha-D-muramoyl-L-alanine + ADP + phosphate + H(+)</text>
        <dbReference type="Rhea" id="RHEA:23372"/>
        <dbReference type="ChEBI" id="CHEBI:15378"/>
        <dbReference type="ChEBI" id="CHEBI:30616"/>
        <dbReference type="ChEBI" id="CHEBI:43474"/>
        <dbReference type="ChEBI" id="CHEBI:57972"/>
        <dbReference type="ChEBI" id="CHEBI:70757"/>
        <dbReference type="ChEBI" id="CHEBI:83898"/>
        <dbReference type="ChEBI" id="CHEBI:456216"/>
        <dbReference type="EC" id="6.3.2.8"/>
    </reaction>
</comment>
<comment type="subcellular location">
    <subcellularLocation>
        <location evidence="1 14">Cytoplasm</location>
    </subcellularLocation>
</comment>
<keyword evidence="12 14" id="KW-0961">Cell wall biogenesis/degradation</keyword>
<dbReference type="Pfam" id="PF02875">
    <property type="entry name" value="Mur_ligase_C"/>
    <property type="match status" value="1"/>
</dbReference>
<evidence type="ECO:0000256" key="10">
    <source>
        <dbReference type="ARBA" id="ARBA00022984"/>
    </source>
</evidence>
<dbReference type="Gene3D" id="3.40.50.720">
    <property type="entry name" value="NAD(P)-binding Rossmann-like Domain"/>
    <property type="match status" value="1"/>
</dbReference>
<dbReference type="InterPro" id="IPR004101">
    <property type="entry name" value="Mur_ligase_C"/>
</dbReference>
<comment type="pathway">
    <text evidence="2 14">Cell wall biogenesis; peptidoglycan biosynthesis.</text>
</comment>
<dbReference type="InterPro" id="IPR050061">
    <property type="entry name" value="MurCDEF_pg_biosynth"/>
</dbReference>
<evidence type="ECO:0000259" key="17">
    <source>
        <dbReference type="Pfam" id="PF08245"/>
    </source>
</evidence>
<dbReference type="GO" id="GO:0051301">
    <property type="term" value="P:cell division"/>
    <property type="evidence" value="ECO:0007669"/>
    <property type="project" value="UniProtKB-KW"/>
</dbReference>
<evidence type="ECO:0000256" key="5">
    <source>
        <dbReference type="ARBA" id="ARBA00022598"/>
    </source>
</evidence>
<dbReference type="EMBL" id="SLUN01000029">
    <property type="protein sequence ID" value="TCL62033.1"/>
    <property type="molecule type" value="Genomic_DNA"/>
</dbReference>
<dbReference type="SUPFAM" id="SSF53623">
    <property type="entry name" value="MurD-like peptide ligases, catalytic domain"/>
    <property type="match status" value="1"/>
</dbReference>
<dbReference type="Gene3D" id="3.40.1190.10">
    <property type="entry name" value="Mur-like, catalytic domain"/>
    <property type="match status" value="1"/>
</dbReference>
<dbReference type="InterPro" id="IPR036565">
    <property type="entry name" value="Mur-like_cat_sf"/>
</dbReference>
<dbReference type="PANTHER" id="PTHR43445:SF3">
    <property type="entry name" value="UDP-N-ACETYLMURAMATE--L-ALANINE LIGASE"/>
    <property type="match status" value="1"/>
</dbReference>
<feature type="domain" description="Mur ligase C-terminal" evidence="16">
    <location>
        <begin position="309"/>
        <end position="438"/>
    </location>
</feature>
<dbReference type="GO" id="GO:0005737">
    <property type="term" value="C:cytoplasm"/>
    <property type="evidence" value="ECO:0007669"/>
    <property type="project" value="UniProtKB-SubCell"/>
</dbReference>
<dbReference type="UniPathway" id="UPA00219"/>
<comment type="function">
    <text evidence="14">Cell wall formation.</text>
</comment>
<dbReference type="RefSeq" id="WP_132016024.1">
    <property type="nucleotide sequence ID" value="NZ_SLUN01000029.1"/>
</dbReference>
<keyword evidence="19" id="KW-1185">Reference proteome</keyword>
<keyword evidence="5 14" id="KW-0436">Ligase</keyword>
<evidence type="ECO:0000256" key="9">
    <source>
        <dbReference type="ARBA" id="ARBA00022960"/>
    </source>
</evidence>
<organism evidence="18 19">
    <name type="scientific">Hydrogenispora ethanolica</name>
    <dbReference type="NCBI Taxonomy" id="1082276"/>
    <lineage>
        <taxon>Bacteria</taxon>
        <taxon>Bacillati</taxon>
        <taxon>Bacillota</taxon>
        <taxon>Hydrogenispora</taxon>
    </lineage>
</organism>
<dbReference type="InterPro" id="IPR036615">
    <property type="entry name" value="Mur_ligase_C_dom_sf"/>
</dbReference>
<dbReference type="HAMAP" id="MF_00046">
    <property type="entry name" value="MurC"/>
    <property type="match status" value="1"/>
</dbReference>
<feature type="binding site" evidence="14">
    <location>
        <begin position="109"/>
        <end position="115"/>
    </location>
    <ligand>
        <name>ATP</name>
        <dbReference type="ChEBI" id="CHEBI:30616"/>
    </ligand>
</feature>
<dbReference type="InterPro" id="IPR000713">
    <property type="entry name" value="Mur_ligase_N"/>
</dbReference>
<dbReference type="GO" id="GO:0071555">
    <property type="term" value="P:cell wall organization"/>
    <property type="evidence" value="ECO:0007669"/>
    <property type="project" value="UniProtKB-KW"/>
</dbReference>
<evidence type="ECO:0000256" key="14">
    <source>
        <dbReference type="HAMAP-Rule" id="MF_00046"/>
    </source>
</evidence>
<proteinExistence type="inferred from homology"/>
<keyword evidence="11 14" id="KW-0131">Cell cycle</keyword>
<dbReference type="SUPFAM" id="SSF53244">
    <property type="entry name" value="MurD-like peptide ligases, peptide-binding domain"/>
    <property type="match status" value="1"/>
</dbReference>
<evidence type="ECO:0000256" key="4">
    <source>
        <dbReference type="ARBA" id="ARBA00022490"/>
    </source>
</evidence>
<dbReference type="Proteomes" id="UP000295008">
    <property type="component" value="Unassembled WGS sequence"/>
</dbReference>
<feature type="domain" description="Mur ligase N-terminal catalytic" evidence="15">
    <location>
        <begin position="3"/>
        <end position="99"/>
    </location>
</feature>
<comment type="similarity">
    <text evidence="14">Belongs to the MurCDEF family.</text>
</comment>
<dbReference type="Gene3D" id="3.90.190.20">
    <property type="entry name" value="Mur ligase, C-terminal domain"/>
    <property type="match status" value="1"/>
</dbReference>
<keyword evidence="6 14" id="KW-0132">Cell division</keyword>
<evidence type="ECO:0000259" key="15">
    <source>
        <dbReference type="Pfam" id="PF01225"/>
    </source>
</evidence>
<evidence type="ECO:0000313" key="18">
    <source>
        <dbReference type="EMBL" id="TCL62033.1"/>
    </source>
</evidence>
<comment type="caution">
    <text evidence="18">The sequence shown here is derived from an EMBL/GenBank/DDBJ whole genome shotgun (WGS) entry which is preliminary data.</text>
</comment>
<gene>
    <name evidence="14" type="primary">murC</name>
    <name evidence="18" type="ORF">EDC14_102962</name>
</gene>
<dbReference type="GO" id="GO:0009252">
    <property type="term" value="P:peptidoglycan biosynthetic process"/>
    <property type="evidence" value="ECO:0007669"/>
    <property type="project" value="UniProtKB-UniRule"/>
</dbReference>
<feature type="domain" description="Mur ligase central" evidence="17">
    <location>
        <begin position="107"/>
        <end position="287"/>
    </location>
</feature>
<keyword evidence="9 14" id="KW-0133">Cell shape</keyword>
<evidence type="ECO:0000256" key="13">
    <source>
        <dbReference type="ARBA" id="ARBA00047833"/>
    </source>
</evidence>